<feature type="region of interest" description="Disordered" evidence="1">
    <location>
        <begin position="594"/>
        <end position="652"/>
    </location>
</feature>
<feature type="non-terminal residue" evidence="2">
    <location>
        <position position="909"/>
    </location>
</feature>
<evidence type="ECO:0000313" key="3">
    <source>
        <dbReference type="Proteomes" id="UP000823046"/>
    </source>
</evidence>
<protein>
    <submittedName>
        <fullName evidence="2">Uncharacterized protein</fullName>
    </submittedName>
</protein>
<feature type="compositionally biased region" description="Polar residues" evidence="1">
    <location>
        <begin position="893"/>
        <end position="909"/>
    </location>
</feature>
<feature type="region of interest" description="Disordered" evidence="1">
    <location>
        <begin position="796"/>
        <end position="909"/>
    </location>
</feature>
<feature type="compositionally biased region" description="Basic residues" evidence="1">
    <location>
        <begin position="638"/>
        <end position="647"/>
    </location>
</feature>
<reference evidence="2 3" key="1">
    <citation type="journal article" date="2020" name="bioRxiv">
        <title>Metabolic contributions of an alphaproteobacterial endosymbiont in the apicomplexan Cardiosporidium cionae.</title>
        <authorList>
            <person name="Hunter E.S."/>
            <person name="Paight C.J."/>
            <person name="Lane C.E."/>
        </authorList>
    </citation>
    <scope>NUCLEOTIDE SEQUENCE [LARGE SCALE GENOMIC DNA]</scope>
    <source>
        <strain evidence="2">ESH_2018</strain>
    </source>
</reference>
<feature type="region of interest" description="Disordered" evidence="1">
    <location>
        <begin position="79"/>
        <end position="100"/>
    </location>
</feature>
<feature type="compositionally biased region" description="Basic residues" evidence="1">
    <location>
        <begin position="880"/>
        <end position="892"/>
    </location>
</feature>
<dbReference type="EMBL" id="JADAQX010000313">
    <property type="protein sequence ID" value="KAF8820735.1"/>
    <property type="molecule type" value="Genomic_DNA"/>
</dbReference>
<feature type="compositionally biased region" description="Basic and acidic residues" evidence="1">
    <location>
        <begin position="407"/>
        <end position="419"/>
    </location>
</feature>
<evidence type="ECO:0000256" key="1">
    <source>
        <dbReference type="SAM" id="MobiDB-lite"/>
    </source>
</evidence>
<gene>
    <name evidence="2" type="ORF">IE077_000420</name>
</gene>
<feature type="region of interest" description="Disordered" evidence="1">
    <location>
        <begin position="468"/>
        <end position="487"/>
    </location>
</feature>
<feature type="region of interest" description="Disordered" evidence="1">
    <location>
        <begin position="397"/>
        <end position="419"/>
    </location>
</feature>
<feature type="region of interest" description="Disordered" evidence="1">
    <location>
        <begin position="505"/>
        <end position="526"/>
    </location>
</feature>
<dbReference type="Proteomes" id="UP000823046">
    <property type="component" value="Unassembled WGS sequence"/>
</dbReference>
<name>A0ABQ7JAQ2_9APIC</name>
<keyword evidence="3" id="KW-1185">Reference proteome</keyword>
<feature type="compositionally biased region" description="Basic and acidic residues" evidence="1">
    <location>
        <begin position="257"/>
        <end position="269"/>
    </location>
</feature>
<feature type="compositionally biased region" description="Low complexity" evidence="1">
    <location>
        <begin position="514"/>
        <end position="524"/>
    </location>
</feature>
<feature type="region of interest" description="Disordered" evidence="1">
    <location>
        <begin position="251"/>
        <end position="280"/>
    </location>
</feature>
<organism evidence="2 3">
    <name type="scientific">Cardiosporidium cionae</name>
    <dbReference type="NCBI Taxonomy" id="476202"/>
    <lineage>
        <taxon>Eukaryota</taxon>
        <taxon>Sar</taxon>
        <taxon>Alveolata</taxon>
        <taxon>Apicomplexa</taxon>
        <taxon>Aconoidasida</taxon>
        <taxon>Nephromycida</taxon>
        <taxon>Cardiosporidium</taxon>
    </lineage>
</organism>
<comment type="caution">
    <text evidence="2">The sequence shown here is derived from an EMBL/GenBank/DDBJ whole genome shotgun (WGS) entry which is preliminary data.</text>
</comment>
<feature type="compositionally biased region" description="Polar residues" evidence="1">
    <location>
        <begin position="831"/>
        <end position="840"/>
    </location>
</feature>
<evidence type="ECO:0000313" key="2">
    <source>
        <dbReference type="EMBL" id="KAF8820735.1"/>
    </source>
</evidence>
<feature type="compositionally biased region" description="Polar residues" evidence="1">
    <location>
        <begin position="83"/>
        <end position="92"/>
    </location>
</feature>
<feature type="region of interest" description="Disordered" evidence="1">
    <location>
        <begin position="551"/>
        <end position="578"/>
    </location>
</feature>
<accession>A0ABQ7JAQ2</accession>
<sequence length="909" mass="100026">MAKCEDFMSHSEIGLMHYGGSLLPPQESILHVQPTTAEYHGGSCGLPFDACHSSPRSGALLSAESSSMVNFLASPPSSPCGEISNSRQNGNPGPNLLKDAGTASERMDTVSISGLQYSNSVCSASNSPTDMYGYAPQEDELIPYPSETACNTSYHASAYTPYPAANALSQTSSAFVRGLKESISGENYTDYATEDLLEAEDAISMHAALKESGREMLCASTTTAYGDTRRAGTDLEAPTSTCTPAIMENRCVRPTKQQRDTTKSRRERNPQQASGGLVRKGNHTYNLNVESQRIKATPFSVYERDEQLSTEWYPGFNRSIGDIGRKLLLKEIREYHSRDPQWTFDRLSQAGLDYSEVRFMKVSQLYHYMHALGAFEYALKVSFEFGSGQRKSLEYATTQALSQQHDGPPKDSPPEEGVHLFEDSHAGEAPSMPCASTHIHRIATRGHEPLPEHVRAANTLLSTRSASRNEYALGKRERQRCTSGMLPLTASPERVALEYGRKILKKSHPDGDSSSRLSSEGSKNSCREYTQEKIGLALQINATGEYGELVGPYAPRRRNEGTELSQQTSVKFNTKGGHRRTLKRAFATPTLPAFPPLTDASLPLPTPFTDPKNKGSRRRRRSQITPEMATASRSTVGRPRKHQRTPSHCHTSQRQLTEYGNIFWNATLGAYGVTHGNFSPLTSDSEEEEEEEESLEYLYPSLEGAFSRTHTLLPLQNTCEQNFSYQSRDENVLKTTISRAENGCLHLQQSLPSNSLMFRSPLSLGGIHEECCSLQAMNDFSSYSMGLPSLSGPTHAMATHLSNGSQPEATKDSRNGYGNGFGSVGVDTKDSPNASMTHGGQNDVRHRFEDTQETAGLTPHGRRETSLSFPSLPCKGTRPSTKKHSKNRKQHRNTAVTLSSPRNNSPTQK</sequence>
<feature type="compositionally biased region" description="Polar residues" evidence="1">
    <location>
        <begin position="562"/>
        <end position="572"/>
    </location>
</feature>
<proteinExistence type="predicted"/>